<evidence type="ECO:0000313" key="4">
    <source>
        <dbReference type="Proteomes" id="UP000030671"/>
    </source>
</evidence>
<dbReference type="GeneID" id="20676224"/>
<dbReference type="EMBL" id="KI925459">
    <property type="protein sequence ID" value="ETW80481.1"/>
    <property type="molecule type" value="Genomic_DNA"/>
</dbReference>
<sequence length="218" mass="24054">MLREGRRVDGGLCVDGGKNTINSRGGWERGERRVYVGQEEEREEEREEEEEKEEEEEEEGIATVDLSVSLVRVRHAMDDSPDETDCDHLLTPLFLSAPSSQPGCAHRRYPLSAPFPLPPRTSHPLPSLLLPILSCLLSAYVRSPIASDIANRAPVLFPSYTISNMRPQRILFTRRLGPPSNVPISAFFVMAYIPASIISVPAASAITPPLPPLQASSQ</sequence>
<proteinExistence type="predicted"/>
<evidence type="ECO:0000256" key="2">
    <source>
        <dbReference type="SAM" id="Phobius"/>
    </source>
</evidence>
<protein>
    <submittedName>
        <fullName evidence="3">Uncharacterized protein</fullName>
    </submittedName>
</protein>
<accession>W4K600</accession>
<dbReference type="KEGG" id="hir:HETIRDRAFT_452069"/>
<gene>
    <name evidence="3" type="ORF">HETIRDRAFT_452069</name>
</gene>
<keyword evidence="2" id="KW-1133">Transmembrane helix</keyword>
<evidence type="ECO:0000256" key="1">
    <source>
        <dbReference type="SAM" id="MobiDB-lite"/>
    </source>
</evidence>
<feature type="compositionally biased region" description="Acidic residues" evidence="1">
    <location>
        <begin position="38"/>
        <end position="60"/>
    </location>
</feature>
<dbReference type="Proteomes" id="UP000030671">
    <property type="component" value="Unassembled WGS sequence"/>
</dbReference>
<organism evidence="3 4">
    <name type="scientific">Heterobasidion irregulare (strain TC 32-1)</name>
    <dbReference type="NCBI Taxonomy" id="747525"/>
    <lineage>
        <taxon>Eukaryota</taxon>
        <taxon>Fungi</taxon>
        <taxon>Dikarya</taxon>
        <taxon>Basidiomycota</taxon>
        <taxon>Agaricomycotina</taxon>
        <taxon>Agaricomycetes</taxon>
        <taxon>Russulales</taxon>
        <taxon>Bondarzewiaceae</taxon>
        <taxon>Heterobasidion</taxon>
        <taxon>Heterobasidion annosum species complex</taxon>
    </lineage>
</organism>
<dbReference type="AlphaFoldDB" id="W4K600"/>
<keyword evidence="4" id="KW-1185">Reference proteome</keyword>
<keyword evidence="2" id="KW-0472">Membrane</keyword>
<dbReference type="InParanoid" id="W4K600"/>
<dbReference type="HOGENOM" id="CLU_1267038_0_0_1"/>
<keyword evidence="2" id="KW-0812">Transmembrane</keyword>
<name>W4K600_HETIT</name>
<dbReference type="RefSeq" id="XP_009547224.1">
    <property type="nucleotide sequence ID" value="XM_009548929.1"/>
</dbReference>
<reference evidence="3 4" key="1">
    <citation type="journal article" date="2012" name="New Phytol.">
        <title>Insight into trade-off between wood decay and parasitism from the genome of a fungal forest pathogen.</title>
        <authorList>
            <person name="Olson A."/>
            <person name="Aerts A."/>
            <person name="Asiegbu F."/>
            <person name="Belbahri L."/>
            <person name="Bouzid O."/>
            <person name="Broberg A."/>
            <person name="Canback B."/>
            <person name="Coutinho P.M."/>
            <person name="Cullen D."/>
            <person name="Dalman K."/>
            <person name="Deflorio G."/>
            <person name="van Diepen L.T."/>
            <person name="Dunand C."/>
            <person name="Duplessis S."/>
            <person name="Durling M."/>
            <person name="Gonthier P."/>
            <person name="Grimwood J."/>
            <person name="Fossdal C.G."/>
            <person name="Hansson D."/>
            <person name="Henrissat B."/>
            <person name="Hietala A."/>
            <person name="Himmelstrand K."/>
            <person name="Hoffmeister D."/>
            <person name="Hogberg N."/>
            <person name="James T.Y."/>
            <person name="Karlsson M."/>
            <person name="Kohler A."/>
            <person name="Kues U."/>
            <person name="Lee Y.H."/>
            <person name="Lin Y.C."/>
            <person name="Lind M."/>
            <person name="Lindquist E."/>
            <person name="Lombard V."/>
            <person name="Lucas S."/>
            <person name="Lunden K."/>
            <person name="Morin E."/>
            <person name="Murat C."/>
            <person name="Park J."/>
            <person name="Raffaello T."/>
            <person name="Rouze P."/>
            <person name="Salamov A."/>
            <person name="Schmutz J."/>
            <person name="Solheim H."/>
            <person name="Stahlberg J."/>
            <person name="Velez H."/>
            <person name="de Vries R.P."/>
            <person name="Wiebenga A."/>
            <person name="Woodward S."/>
            <person name="Yakovlev I."/>
            <person name="Garbelotto M."/>
            <person name="Martin F."/>
            <person name="Grigoriev I.V."/>
            <person name="Stenlid J."/>
        </authorList>
    </citation>
    <scope>NUCLEOTIDE SEQUENCE [LARGE SCALE GENOMIC DNA]</scope>
    <source>
        <strain evidence="3 4">TC 32-1</strain>
    </source>
</reference>
<feature type="transmembrane region" description="Helical" evidence="2">
    <location>
        <begin position="184"/>
        <end position="206"/>
    </location>
</feature>
<feature type="region of interest" description="Disordered" evidence="1">
    <location>
        <begin position="1"/>
        <end position="61"/>
    </location>
</feature>
<evidence type="ECO:0000313" key="3">
    <source>
        <dbReference type="EMBL" id="ETW80481.1"/>
    </source>
</evidence>